<dbReference type="EMBL" id="JBHSQI010000001">
    <property type="protein sequence ID" value="MFC6152345.1"/>
    <property type="molecule type" value="Genomic_DNA"/>
</dbReference>
<gene>
    <name evidence="2" type="ORF">ACFPWU_01535</name>
</gene>
<name>A0ABW1QWU7_9ACTN</name>
<evidence type="ECO:0000259" key="1">
    <source>
        <dbReference type="PROSITE" id="PS51819"/>
    </source>
</evidence>
<keyword evidence="3" id="KW-1185">Reference proteome</keyword>
<organism evidence="2 3">
    <name type="scientific">Nocardioides yefusunii</name>
    <dbReference type="NCBI Taxonomy" id="2500546"/>
    <lineage>
        <taxon>Bacteria</taxon>
        <taxon>Bacillati</taxon>
        <taxon>Actinomycetota</taxon>
        <taxon>Actinomycetes</taxon>
        <taxon>Propionibacteriales</taxon>
        <taxon>Nocardioidaceae</taxon>
        <taxon>Nocardioides</taxon>
    </lineage>
</organism>
<dbReference type="InterPro" id="IPR029068">
    <property type="entry name" value="Glyas_Bleomycin-R_OHBP_Dase"/>
</dbReference>
<dbReference type="InterPro" id="IPR037523">
    <property type="entry name" value="VOC_core"/>
</dbReference>
<accession>A0ABW1QWU7</accession>
<reference evidence="3" key="1">
    <citation type="journal article" date="2019" name="Int. J. Syst. Evol. Microbiol.">
        <title>The Global Catalogue of Microorganisms (GCM) 10K type strain sequencing project: providing services to taxonomists for standard genome sequencing and annotation.</title>
        <authorList>
            <consortium name="The Broad Institute Genomics Platform"/>
            <consortium name="The Broad Institute Genome Sequencing Center for Infectious Disease"/>
            <person name="Wu L."/>
            <person name="Ma J."/>
        </authorList>
    </citation>
    <scope>NUCLEOTIDE SEQUENCE [LARGE SCALE GENOMIC DNA]</scope>
    <source>
        <strain evidence="3">DFY28</strain>
    </source>
</reference>
<dbReference type="Proteomes" id="UP001596098">
    <property type="component" value="Unassembled WGS sequence"/>
</dbReference>
<proteinExistence type="predicted"/>
<feature type="domain" description="VOC" evidence="1">
    <location>
        <begin position="170"/>
        <end position="313"/>
    </location>
</feature>
<sequence>MTRPAISEVKVATVGVTDLEASVAFYSGCFDYVEHGRGPISPEETAQLWGGATDLVGEAVVLGPAGGTTGLVRLVHYPESKPLYWGDYSRLQDLGHYALNIRVPEINAAMAAVAAHGGKTRSGPTHWTVTPDLSAWDSLSWDPDGILVDVFQLEPGPANPLADYDGRPTGLQTVCLHSANANASARFYAALGLRPLYDKLLERMEDFFHLPDGVGLHNINMMHPDRNDSGRVEIAQYVGFEGDDQRHLAVAGTAGILSLAFETTDLDATTVLLKAIGTETAGDEIEVDQVGFGRVRVRAWFGPDGERVEFFQRL</sequence>
<comment type="caution">
    <text evidence="2">The sequence shown here is derived from an EMBL/GenBank/DDBJ whole genome shotgun (WGS) entry which is preliminary data.</text>
</comment>
<dbReference type="Gene3D" id="3.10.180.10">
    <property type="entry name" value="2,3-Dihydroxybiphenyl 1,2-Dioxygenase, domain 1"/>
    <property type="match status" value="2"/>
</dbReference>
<evidence type="ECO:0000313" key="3">
    <source>
        <dbReference type="Proteomes" id="UP001596098"/>
    </source>
</evidence>
<evidence type="ECO:0000313" key="2">
    <source>
        <dbReference type="EMBL" id="MFC6152345.1"/>
    </source>
</evidence>
<dbReference type="RefSeq" id="WP_128220549.1">
    <property type="nucleotide sequence ID" value="NZ_CP034929.1"/>
</dbReference>
<dbReference type="PROSITE" id="PS51819">
    <property type="entry name" value="VOC"/>
    <property type="match status" value="1"/>
</dbReference>
<dbReference type="SUPFAM" id="SSF54593">
    <property type="entry name" value="Glyoxalase/Bleomycin resistance protein/Dihydroxybiphenyl dioxygenase"/>
    <property type="match status" value="2"/>
</dbReference>
<protein>
    <submittedName>
        <fullName evidence="2">VOC family protein</fullName>
    </submittedName>
</protein>